<feature type="compositionally biased region" description="Basic residues" evidence="1">
    <location>
        <begin position="128"/>
        <end position="137"/>
    </location>
</feature>
<keyword evidence="2" id="KW-0472">Membrane</keyword>
<name>A0ABT8K079_9MICC</name>
<gene>
    <name evidence="3" type="ORF">P5G52_06455</name>
</gene>
<sequence length="220" mass="22653">MMAGPLVSLLLAAAAFTLMVGSGRVRSRIPPPARPGGRRGIGDAPLILDLLAAVLSSGASVEKALFLVAETCEPRIRTSLVRVHAARVLGASWDAAWDAAWDSAGGSAGGPAWHHGLNGGSSSAAPKQRAHGPGRRRGALIQDGVVEDVRQGLRFATSTGAPSAALLHAHAAQLRRRHNREVDRKAAALGVQLVLPLGLCSLPAFICLGVVPVVLGLLPL</sequence>
<dbReference type="EMBL" id="JAROCG010000001">
    <property type="protein sequence ID" value="MDN4610507.1"/>
    <property type="molecule type" value="Genomic_DNA"/>
</dbReference>
<evidence type="ECO:0000256" key="1">
    <source>
        <dbReference type="SAM" id="MobiDB-lite"/>
    </source>
</evidence>
<protein>
    <recommendedName>
        <fullName evidence="5">Type II secretion system protein GspF domain-containing protein</fullName>
    </recommendedName>
</protein>
<dbReference type="PANTHER" id="PTHR35007:SF3">
    <property type="entry name" value="POSSIBLE CONSERVED ALANINE RICH MEMBRANE PROTEIN"/>
    <property type="match status" value="1"/>
</dbReference>
<feature type="region of interest" description="Disordered" evidence="1">
    <location>
        <begin position="111"/>
        <end position="137"/>
    </location>
</feature>
<keyword evidence="2" id="KW-1133">Transmembrane helix</keyword>
<proteinExistence type="predicted"/>
<organism evidence="3 4">
    <name type="scientific">Arthrobacter burdickii</name>
    <dbReference type="NCBI Taxonomy" id="3035920"/>
    <lineage>
        <taxon>Bacteria</taxon>
        <taxon>Bacillati</taxon>
        <taxon>Actinomycetota</taxon>
        <taxon>Actinomycetes</taxon>
        <taxon>Micrococcales</taxon>
        <taxon>Micrococcaceae</taxon>
        <taxon>Arthrobacter</taxon>
    </lineage>
</organism>
<evidence type="ECO:0000313" key="3">
    <source>
        <dbReference type="EMBL" id="MDN4610507.1"/>
    </source>
</evidence>
<dbReference type="PANTHER" id="PTHR35007">
    <property type="entry name" value="INTEGRAL MEMBRANE PROTEIN-RELATED"/>
    <property type="match status" value="1"/>
</dbReference>
<evidence type="ECO:0008006" key="5">
    <source>
        <dbReference type="Google" id="ProtNLM"/>
    </source>
</evidence>
<dbReference type="RefSeq" id="WP_301225734.1">
    <property type="nucleotide sequence ID" value="NZ_JAROCG010000001.1"/>
</dbReference>
<reference evidence="3" key="1">
    <citation type="submission" date="2023-06" db="EMBL/GenBank/DDBJ databases">
        <title>MT1 and MT2 Draft Genomes of Novel Species.</title>
        <authorList>
            <person name="Venkateswaran K."/>
        </authorList>
    </citation>
    <scope>NUCLEOTIDE SEQUENCE</scope>
    <source>
        <strain evidence="3">IIF3SC-B10</strain>
    </source>
</reference>
<keyword evidence="2" id="KW-0812">Transmembrane</keyword>
<dbReference type="Proteomes" id="UP001174209">
    <property type="component" value="Unassembled WGS sequence"/>
</dbReference>
<keyword evidence="4" id="KW-1185">Reference proteome</keyword>
<evidence type="ECO:0000313" key="4">
    <source>
        <dbReference type="Proteomes" id="UP001174209"/>
    </source>
</evidence>
<comment type="caution">
    <text evidence="3">The sequence shown here is derived from an EMBL/GenBank/DDBJ whole genome shotgun (WGS) entry which is preliminary data.</text>
</comment>
<feature type="transmembrane region" description="Helical" evidence="2">
    <location>
        <begin position="193"/>
        <end position="218"/>
    </location>
</feature>
<accession>A0ABT8K079</accession>
<evidence type="ECO:0000256" key="2">
    <source>
        <dbReference type="SAM" id="Phobius"/>
    </source>
</evidence>